<keyword evidence="4 5" id="KW-0472">Membrane</keyword>
<evidence type="ECO:0000256" key="2">
    <source>
        <dbReference type="ARBA" id="ARBA00022692"/>
    </source>
</evidence>
<keyword evidence="3 6" id="KW-1133">Transmembrane helix</keyword>
<comment type="subcellular location">
    <subcellularLocation>
        <location evidence="1">Membrane</location>
        <topology evidence="1">Multi-pass membrane protein</topology>
    </subcellularLocation>
</comment>
<sequence>MTGGIPGVCRTVMQRGPAQLSSVSDLYVSDEISVLLEEIHDLEPKGNIAPIDDEQEFEINGSQTGGSWLEVTNSMAGTPGSWDSHANYKHQEASRARYNGVVLHYDKRPMKTPSGVIRVLLLVTCVLCMLCLCFAGTSRLALFMLPMLNRIRFILFVTLFNFLVTGAILFLDVTHTVYLFPFNWGKLNVLFYVMMTILCLTSSSLVLHQVYSFHEFYTWVPRATRHQLLVAAALGYLCALETLLLALLSRCDGLGGLHYRQVKDDMTSPPNTLALRQRIPPPPTVVYSPSPSPSFCLRSINPKS</sequence>
<dbReference type="Pfam" id="PF01284">
    <property type="entry name" value="MARVEL"/>
    <property type="match status" value="1"/>
</dbReference>
<comment type="caution">
    <text evidence="8">The sequence shown here is derived from an EMBL/GenBank/DDBJ whole genome shotgun (WGS) entry which is preliminary data.</text>
</comment>
<dbReference type="Proteomes" id="UP001160148">
    <property type="component" value="Unassembled WGS sequence"/>
</dbReference>
<evidence type="ECO:0000259" key="7">
    <source>
        <dbReference type="PROSITE" id="PS51225"/>
    </source>
</evidence>
<dbReference type="PROSITE" id="PS51225">
    <property type="entry name" value="MARVEL"/>
    <property type="match status" value="1"/>
</dbReference>
<organism evidence="8 9">
    <name type="scientific">Macrosiphum euphorbiae</name>
    <name type="common">potato aphid</name>
    <dbReference type="NCBI Taxonomy" id="13131"/>
    <lineage>
        <taxon>Eukaryota</taxon>
        <taxon>Metazoa</taxon>
        <taxon>Ecdysozoa</taxon>
        <taxon>Arthropoda</taxon>
        <taxon>Hexapoda</taxon>
        <taxon>Insecta</taxon>
        <taxon>Pterygota</taxon>
        <taxon>Neoptera</taxon>
        <taxon>Paraneoptera</taxon>
        <taxon>Hemiptera</taxon>
        <taxon>Sternorrhyncha</taxon>
        <taxon>Aphidomorpha</taxon>
        <taxon>Aphidoidea</taxon>
        <taxon>Aphididae</taxon>
        <taxon>Macrosiphini</taxon>
        <taxon>Macrosiphum</taxon>
    </lineage>
</organism>
<dbReference type="GO" id="GO:0016020">
    <property type="term" value="C:membrane"/>
    <property type="evidence" value="ECO:0007669"/>
    <property type="project" value="UniProtKB-SubCell"/>
</dbReference>
<evidence type="ECO:0000256" key="5">
    <source>
        <dbReference type="PROSITE-ProRule" id="PRU00581"/>
    </source>
</evidence>
<keyword evidence="2 5" id="KW-0812">Transmembrane</keyword>
<feature type="transmembrane region" description="Helical" evidence="6">
    <location>
        <begin position="153"/>
        <end position="180"/>
    </location>
</feature>
<proteinExistence type="predicted"/>
<dbReference type="InterPro" id="IPR008253">
    <property type="entry name" value="Marvel"/>
</dbReference>
<accession>A0AAV0VUJ4</accession>
<protein>
    <recommendedName>
        <fullName evidence="7">MARVEL domain-containing protein</fullName>
    </recommendedName>
</protein>
<evidence type="ECO:0000256" key="6">
    <source>
        <dbReference type="SAM" id="Phobius"/>
    </source>
</evidence>
<name>A0AAV0VUJ4_9HEMI</name>
<evidence type="ECO:0000256" key="1">
    <source>
        <dbReference type="ARBA" id="ARBA00004141"/>
    </source>
</evidence>
<dbReference type="InterPro" id="IPR050578">
    <property type="entry name" value="MARVEL-CKLF_proteins"/>
</dbReference>
<evidence type="ECO:0000313" key="8">
    <source>
        <dbReference type="EMBL" id="CAI6347269.1"/>
    </source>
</evidence>
<feature type="domain" description="MARVEL" evidence="7">
    <location>
        <begin position="109"/>
        <end position="254"/>
    </location>
</feature>
<keyword evidence="9" id="KW-1185">Reference proteome</keyword>
<evidence type="ECO:0000256" key="4">
    <source>
        <dbReference type="ARBA" id="ARBA00023136"/>
    </source>
</evidence>
<dbReference type="PANTHER" id="PTHR22776:SF102">
    <property type="entry name" value="RH30783P"/>
    <property type="match status" value="1"/>
</dbReference>
<feature type="transmembrane region" description="Helical" evidence="6">
    <location>
        <begin position="116"/>
        <end position="141"/>
    </location>
</feature>
<dbReference type="EMBL" id="CARXXK010000001">
    <property type="protein sequence ID" value="CAI6347269.1"/>
    <property type="molecule type" value="Genomic_DNA"/>
</dbReference>
<evidence type="ECO:0000256" key="3">
    <source>
        <dbReference type="ARBA" id="ARBA00022989"/>
    </source>
</evidence>
<feature type="transmembrane region" description="Helical" evidence="6">
    <location>
        <begin position="187"/>
        <end position="208"/>
    </location>
</feature>
<dbReference type="PANTHER" id="PTHR22776">
    <property type="entry name" value="MARVEL-CONTAINING POTENTIAL LIPID RAFT-ASSOCIATED PROTEIN"/>
    <property type="match status" value="1"/>
</dbReference>
<evidence type="ECO:0000313" key="9">
    <source>
        <dbReference type="Proteomes" id="UP001160148"/>
    </source>
</evidence>
<feature type="transmembrane region" description="Helical" evidence="6">
    <location>
        <begin position="228"/>
        <end position="248"/>
    </location>
</feature>
<gene>
    <name evidence="8" type="ORF">MEUPH1_LOCUS4078</name>
</gene>
<dbReference type="AlphaFoldDB" id="A0AAV0VUJ4"/>
<reference evidence="8 9" key="1">
    <citation type="submission" date="2023-01" db="EMBL/GenBank/DDBJ databases">
        <authorList>
            <person name="Whitehead M."/>
        </authorList>
    </citation>
    <scope>NUCLEOTIDE SEQUENCE [LARGE SCALE GENOMIC DNA]</scope>
</reference>